<accession>A0A1Z3W7X2</accession>
<dbReference type="EMBL" id="CP033930">
    <property type="protein sequence ID" value="AZB19557.1"/>
    <property type="molecule type" value="Genomic_DNA"/>
</dbReference>
<dbReference type="OrthoDB" id="1274917at2"/>
<reference evidence="1 2" key="1">
    <citation type="submission" date="2018-11" db="EMBL/GenBank/DDBJ databases">
        <title>Proposal to divide the Flavobacteriaceae and reorganize its genera based on Amino Acid Identity values calculated from whole genome sequences.</title>
        <authorList>
            <person name="Nicholson A.C."/>
            <person name="Gulvik C.A."/>
            <person name="Whitney A.M."/>
            <person name="Humrighouse B.W."/>
            <person name="Bell M."/>
            <person name="Holmes B."/>
            <person name="Steigerwalt A.G."/>
            <person name="Villarma A."/>
            <person name="Sheth M."/>
            <person name="Batra D."/>
            <person name="Pryor J."/>
            <person name="Bernardet J.-F."/>
            <person name="Hugo C."/>
            <person name="Kampfer P."/>
            <person name="Newman J."/>
            <person name="McQuiston J.R."/>
        </authorList>
    </citation>
    <scope>NUCLEOTIDE SEQUENCE [LARGE SCALE GENOMIC DNA]</scope>
    <source>
        <strain evidence="1 2">H5559</strain>
    </source>
</reference>
<name>A0A1Z3W7X2_CHRID</name>
<sequence length="73" mass="7426">MKTINKLVSAIFLLAVVFVQAAPPVPGGGGGTGGHGTGGGDPAAPIDMYVYVLSLVAIAFIVFFTKKYKSVKA</sequence>
<dbReference type="Proteomes" id="UP000269015">
    <property type="component" value="Chromosome"/>
</dbReference>
<dbReference type="GeneID" id="56900576"/>
<organism evidence="1 2">
    <name type="scientific">Chryseobacterium indologenes</name>
    <name type="common">Flavobacterium indologenes</name>
    <dbReference type="NCBI Taxonomy" id="253"/>
    <lineage>
        <taxon>Bacteria</taxon>
        <taxon>Pseudomonadati</taxon>
        <taxon>Bacteroidota</taxon>
        <taxon>Flavobacteriia</taxon>
        <taxon>Flavobacteriales</taxon>
        <taxon>Weeksellaceae</taxon>
        <taxon>Chryseobacterium group</taxon>
        <taxon>Chryseobacterium</taxon>
    </lineage>
</organism>
<protein>
    <submittedName>
        <fullName evidence="1">Signal peptidase</fullName>
    </submittedName>
</protein>
<proteinExistence type="predicted"/>
<gene>
    <name evidence="1" type="ORF">EG352_18130</name>
</gene>
<dbReference type="KEGG" id="cio:CEQ15_21390"/>
<evidence type="ECO:0000313" key="1">
    <source>
        <dbReference type="EMBL" id="AZB19557.1"/>
    </source>
</evidence>
<evidence type="ECO:0000313" key="2">
    <source>
        <dbReference type="Proteomes" id="UP000269015"/>
    </source>
</evidence>
<dbReference type="AlphaFoldDB" id="A0A1Z3W7X2"/>
<dbReference type="RefSeq" id="WP_027374013.1">
    <property type="nucleotide sequence ID" value="NZ_CP022058.2"/>
</dbReference>